<proteinExistence type="predicted"/>
<reference evidence="1" key="1">
    <citation type="submission" date="2013-07" db="EMBL/GenBank/DDBJ databases">
        <title>Sub-species coevolution in mutualistic symbiosis.</title>
        <authorList>
            <person name="Murfin K."/>
            <person name="Klassen J."/>
            <person name="Lee M."/>
            <person name="Forst S."/>
            <person name="Stock P."/>
            <person name="Goodrich-Blair H."/>
        </authorList>
    </citation>
    <scope>NUCLEOTIDE SEQUENCE [LARGE SCALE GENOMIC DNA]</scope>
    <source>
        <strain evidence="1">Kraussei Becker Underwood</strain>
    </source>
</reference>
<evidence type="ECO:0000313" key="1">
    <source>
        <dbReference type="EMBL" id="CDH26268.1"/>
    </source>
</evidence>
<name>A0A077PYG2_XENBV</name>
<organism evidence="1 2">
    <name type="scientific">Xenorhabdus bovienii str. kraussei Becker Underwood</name>
    <dbReference type="NCBI Taxonomy" id="1398204"/>
    <lineage>
        <taxon>Bacteria</taxon>
        <taxon>Pseudomonadati</taxon>
        <taxon>Pseudomonadota</taxon>
        <taxon>Gammaproteobacteria</taxon>
        <taxon>Enterobacterales</taxon>
        <taxon>Morganellaceae</taxon>
        <taxon>Xenorhabdus</taxon>
    </lineage>
</organism>
<dbReference type="EMBL" id="CBSZ010000388">
    <property type="protein sequence ID" value="CDH26268.1"/>
    <property type="molecule type" value="Genomic_DNA"/>
</dbReference>
<sequence length="41" mass="4835">MVRGFLIHMLPHRSQKSQSYAFIYQKKGIPRNMPNGYHSTN</sequence>
<gene>
    <name evidence="1" type="ORF">XBKB1_530035</name>
</gene>
<dbReference type="AlphaFoldDB" id="A0A077PYG2"/>
<comment type="caution">
    <text evidence="1">The sequence shown here is derived from an EMBL/GenBank/DDBJ whole genome shotgun (WGS) entry which is preliminary data.</text>
</comment>
<accession>A0A077PYG2</accession>
<dbReference type="Proteomes" id="UP000028493">
    <property type="component" value="Unassembled WGS sequence"/>
</dbReference>
<protein>
    <submittedName>
        <fullName evidence="1">Uncharacterized protein</fullName>
    </submittedName>
</protein>
<dbReference type="HOGENOM" id="CLU_3278918_0_0_6"/>
<evidence type="ECO:0000313" key="2">
    <source>
        <dbReference type="Proteomes" id="UP000028493"/>
    </source>
</evidence>